<dbReference type="KEGG" id="agv:OJF2_40500"/>
<keyword evidence="5" id="KW-1185">Reference proteome</keyword>
<organism evidence="4 5">
    <name type="scientific">Aquisphaera giovannonii</name>
    <dbReference type="NCBI Taxonomy" id="406548"/>
    <lineage>
        <taxon>Bacteria</taxon>
        <taxon>Pseudomonadati</taxon>
        <taxon>Planctomycetota</taxon>
        <taxon>Planctomycetia</taxon>
        <taxon>Isosphaerales</taxon>
        <taxon>Isosphaeraceae</taxon>
        <taxon>Aquisphaera</taxon>
    </lineage>
</organism>
<gene>
    <name evidence="4" type="primary">nlhH_5</name>
    <name evidence="4" type="ORF">OJF2_40500</name>
</gene>
<dbReference type="InterPro" id="IPR050300">
    <property type="entry name" value="GDXG_lipolytic_enzyme"/>
</dbReference>
<accession>A0A5B9W4K5</accession>
<evidence type="ECO:0000313" key="5">
    <source>
        <dbReference type="Proteomes" id="UP000324233"/>
    </source>
</evidence>
<dbReference type="AlphaFoldDB" id="A0A5B9W4K5"/>
<dbReference type="Pfam" id="PF20434">
    <property type="entry name" value="BD-FAE"/>
    <property type="match status" value="1"/>
</dbReference>
<dbReference type="RefSeq" id="WP_168221930.1">
    <property type="nucleotide sequence ID" value="NZ_CP042997.1"/>
</dbReference>
<dbReference type="InterPro" id="IPR029058">
    <property type="entry name" value="AB_hydrolase_fold"/>
</dbReference>
<keyword evidence="1 4" id="KW-0378">Hydrolase</keyword>
<dbReference type="EC" id="3.1.1.1" evidence="4"/>
<protein>
    <submittedName>
        <fullName evidence="4">Carboxylesterase NlhH</fullName>
        <ecNumber evidence="4">3.1.1.1</ecNumber>
    </submittedName>
</protein>
<dbReference type="InterPro" id="IPR049492">
    <property type="entry name" value="BD-FAE-like_dom"/>
</dbReference>
<keyword evidence="2" id="KW-0732">Signal</keyword>
<dbReference type="EMBL" id="CP042997">
    <property type="protein sequence ID" value="QEH35498.1"/>
    <property type="molecule type" value="Genomic_DNA"/>
</dbReference>
<dbReference type="Gene3D" id="3.40.50.1820">
    <property type="entry name" value="alpha/beta hydrolase"/>
    <property type="match status" value="1"/>
</dbReference>
<dbReference type="GO" id="GO:0106435">
    <property type="term" value="F:carboxylesterase activity"/>
    <property type="evidence" value="ECO:0007669"/>
    <property type="project" value="UniProtKB-EC"/>
</dbReference>
<evidence type="ECO:0000256" key="1">
    <source>
        <dbReference type="ARBA" id="ARBA00022801"/>
    </source>
</evidence>
<reference evidence="4 5" key="1">
    <citation type="submission" date="2019-08" db="EMBL/GenBank/DDBJ databases">
        <title>Deep-cultivation of Planctomycetes and their phenomic and genomic characterization uncovers novel biology.</title>
        <authorList>
            <person name="Wiegand S."/>
            <person name="Jogler M."/>
            <person name="Boedeker C."/>
            <person name="Pinto D."/>
            <person name="Vollmers J."/>
            <person name="Rivas-Marin E."/>
            <person name="Kohn T."/>
            <person name="Peeters S.H."/>
            <person name="Heuer A."/>
            <person name="Rast P."/>
            <person name="Oberbeckmann S."/>
            <person name="Bunk B."/>
            <person name="Jeske O."/>
            <person name="Meyerdierks A."/>
            <person name="Storesund J.E."/>
            <person name="Kallscheuer N."/>
            <person name="Luecker S."/>
            <person name="Lage O.M."/>
            <person name="Pohl T."/>
            <person name="Merkel B.J."/>
            <person name="Hornburger P."/>
            <person name="Mueller R.-W."/>
            <person name="Bruemmer F."/>
            <person name="Labrenz M."/>
            <person name="Spormann A.M."/>
            <person name="Op den Camp H."/>
            <person name="Overmann J."/>
            <person name="Amann R."/>
            <person name="Jetten M.S.M."/>
            <person name="Mascher T."/>
            <person name="Medema M.H."/>
            <person name="Devos D.P."/>
            <person name="Kaster A.-K."/>
            <person name="Ovreas L."/>
            <person name="Rohde M."/>
            <person name="Galperin M.Y."/>
            <person name="Jogler C."/>
        </authorList>
    </citation>
    <scope>NUCLEOTIDE SEQUENCE [LARGE SCALE GENOMIC DNA]</scope>
    <source>
        <strain evidence="4 5">OJF2</strain>
    </source>
</reference>
<dbReference type="PANTHER" id="PTHR48081:SF13">
    <property type="entry name" value="ALPHA_BETA HYDROLASE"/>
    <property type="match status" value="1"/>
</dbReference>
<proteinExistence type="predicted"/>
<dbReference type="Proteomes" id="UP000324233">
    <property type="component" value="Chromosome"/>
</dbReference>
<dbReference type="SUPFAM" id="SSF53474">
    <property type="entry name" value="alpha/beta-Hydrolases"/>
    <property type="match status" value="1"/>
</dbReference>
<evidence type="ECO:0000313" key="4">
    <source>
        <dbReference type="EMBL" id="QEH35498.1"/>
    </source>
</evidence>
<name>A0A5B9W4K5_9BACT</name>
<dbReference type="PANTHER" id="PTHR48081">
    <property type="entry name" value="AB HYDROLASE SUPERFAMILY PROTEIN C4A8.06C"/>
    <property type="match status" value="1"/>
</dbReference>
<feature type="domain" description="BD-FAE-like" evidence="3">
    <location>
        <begin position="54"/>
        <end position="254"/>
    </location>
</feature>
<feature type="signal peptide" evidence="2">
    <location>
        <begin position="1"/>
        <end position="25"/>
    </location>
</feature>
<sequence precursor="true">MSMRLRIVTCLALLAATSRGPGALAQEPSSKAGGEVVSLKDITYKKAGDAELKLDITAPKGGGPYPAVLVIHGGGWRAGNKKDCQIMMPDLARRGYVAVSPQYRFCPKETFPAQLDDVKEAVRWVKAHAKEYRVDPDRVGAMGFSAGGHLSLMLGLTGPSDGLEGPGAEGGADTKVVAVVNFFGPTDLAADDIPQGVRPMVKDLLGATPREKPELAARASPLTYVSKGDAAILTFQGTKDPLVPHTQATKLADAMTAAGVPGRVELLLGASHGWGEPDLTRTKEDTIAFFDRYLKGAGK</sequence>
<evidence type="ECO:0000259" key="3">
    <source>
        <dbReference type="Pfam" id="PF20434"/>
    </source>
</evidence>
<evidence type="ECO:0000256" key="2">
    <source>
        <dbReference type="SAM" id="SignalP"/>
    </source>
</evidence>
<feature type="chain" id="PRO_5022892558" evidence="2">
    <location>
        <begin position="26"/>
        <end position="299"/>
    </location>
</feature>